<proteinExistence type="predicted"/>
<dbReference type="InterPro" id="IPR009057">
    <property type="entry name" value="Homeodomain-like_sf"/>
</dbReference>
<dbReference type="InterPro" id="IPR001647">
    <property type="entry name" value="HTH_TetR"/>
</dbReference>
<keyword evidence="7" id="KW-1185">Reference proteome</keyword>
<dbReference type="InterPro" id="IPR025996">
    <property type="entry name" value="MT1864/Rv1816-like_C"/>
</dbReference>
<feature type="domain" description="HTH tetR-type" evidence="5">
    <location>
        <begin position="10"/>
        <end position="70"/>
    </location>
</feature>
<evidence type="ECO:0000256" key="3">
    <source>
        <dbReference type="ARBA" id="ARBA00023163"/>
    </source>
</evidence>
<feature type="DNA-binding region" description="H-T-H motif" evidence="4">
    <location>
        <begin position="33"/>
        <end position="52"/>
    </location>
</feature>
<dbReference type="AlphaFoldDB" id="A0A2R4MCZ1"/>
<dbReference type="SUPFAM" id="SSF46689">
    <property type="entry name" value="Homeodomain-like"/>
    <property type="match status" value="1"/>
</dbReference>
<dbReference type="InterPro" id="IPR036271">
    <property type="entry name" value="Tet_transcr_reg_TetR-rel_C_sf"/>
</dbReference>
<keyword evidence="1" id="KW-0805">Transcription regulation</keyword>
<keyword evidence="3" id="KW-0804">Transcription</keyword>
<dbReference type="EMBL" id="CP021330">
    <property type="protein sequence ID" value="AVX03749.1"/>
    <property type="molecule type" value="Genomic_DNA"/>
</dbReference>
<evidence type="ECO:0000256" key="1">
    <source>
        <dbReference type="ARBA" id="ARBA00023015"/>
    </source>
</evidence>
<dbReference type="Pfam" id="PF00440">
    <property type="entry name" value="TetR_N"/>
    <property type="match status" value="1"/>
</dbReference>
<reference evidence="6 7" key="1">
    <citation type="submission" date="2017-05" db="EMBL/GenBank/DDBJ databases">
        <title>Genome Analysis of Maritalea myrionectae HL2708#5.</title>
        <authorList>
            <consortium name="Cotde Inc.-PKNU"/>
            <person name="Jang D."/>
            <person name="Oh H.-M."/>
        </authorList>
    </citation>
    <scope>NUCLEOTIDE SEQUENCE [LARGE SCALE GENOMIC DNA]</scope>
    <source>
        <strain evidence="6 7">HL2708#5</strain>
    </source>
</reference>
<dbReference type="Pfam" id="PF13305">
    <property type="entry name" value="TetR_C_33"/>
    <property type="match status" value="1"/>
</dbReference>
<evidence type="ECO:0000256" key="4">
    <source>
        <dbReference type="PROSITE-ProRule" id="PRU00335"/>
    </source>
</evidence>
<dbReference type="Proteomes" id="UP000258927">
    <property type="component" value="Chromosome"/>
</dbReference>
<evidence type="ECO:0000313" key="7">
    <source>
        <dbReference type="Proteomes" id="UP000258927"/>
    </source>
</evidence>
<evidence type="ECO:0000259" key="5">
    <source>
        <dbReference type="PROSITE" id="PS50977"/>
    </source>
</evidence>
<sequence>MARRADHTKEELEALIVSAARQLIVADGVDKLSARRLSKEIGYAPGTLYHHFDDLDAIVTAVNVGTLNGLALAFSQAQEGELSGDTLHRYADVFLDYVQRNKNLWNALFEFRRAPGTEVPEWYVAKIDGLIHMLTACFVAERSDLPEEQAQEASRLLFASVHSVSSLENSGRLQLIMNQNIAEIAHNLVDIHLQAYKNRKN</sequence>
<dbReference type="RefSeq" id="WP_027834619.1">
    <property type="nucleotide sequence ID" value="NZ_CP021330.1"/>
</dbReference>
<gene>
    <name evidence="6" type="ORF">MXMO3_01218</name>
</gene>
<dbReference type="PRINTS" id="PR00455">
    <property type="entry name" value="HTHTETR"/>
</dbReference>
<dbReference type="KEGG" id="mmyr:MXMO3_01218"/>
<dbReference type="Gene3D" id="1.10.357.10">
    <property type="entry name" value="Tetracycline Repressor, domain 2"/>
    <property type="match status" value="1"/>
</dbReference>
<protein>
    <recommendedName>
        <fullName evidence="5">HTH tetR-type domain-containing protein</fullName>
    </recommendedName>
</protein>
<dbReference type="PANTHER" id="PTHR30055:SF234">
    <property type="entry name" value="HTH-TYPE TRANSCRIPTIONAL REGULATOR BETI"/>
    <property type="match status" value="1"/>
</dbReference>
<keyword evidence="2 4" id="KW-0238">DNA-binding</keyword>
<dbReference type="STRING" id="1122213.GCA_000423365_01578"/>
<accession>A0A2R4MCZ1</accession>
<dbReference type="GO" id="GO:0000976">
    <property type="term" value="F:transcription cis-regulatory region binding"/>
    <property type="evidence" value="ECO:0007669"/>
    <property type="project" value="TreeGrafter"/>
</dbReference>
<dbReference type="InterPro" id="IPR050109">
    <property type="entry name" value="HTH-type_TetR-like_transc_reg"/>
</dbReference>
<dbReference type="SUPFAM" id="SSF48498">
    <property type="entry name" value="Tetracyclin repressor-like, C-terminal domain"/>
    <property type="match status" value="1"/>
</dbReference>
<dbReference type="PANTHER" id="PTHR30055">
    <property type="entry name" value="HTH-TYPE TRANSCRIPTIONAL REGULATOR RUTR"/>
    <property type="match status" value="1"/>
</dbReference>
<dbReference type="GO" id="GO:0003700">
    <property type="term" value="F:DNA-binding transcription factor activity"/>
    <property type="evidence" value="ECO:0007669"/>
    <property type="project" value="TreeGrafter"/>
</dbReference>
<evidence type="ECO:0000313" key="6">
    <source>
        <dbReference type="EMBL" id="AVX03749.1"/>
    </source>
</evidence>
<organism evidence="6 7">
    <name type="scientific">Maritalea myrionectae</name>
    <dbReference type="NCBI Taxonomy" id="454601"/>
    <lineage>
        <taxon>Bacteria</taxon>
        <taxon>Pseudomonadati</taxon>
        <taxon>Pseudomonadota</taxon>
        <taxon>Alphaproteobacteria</taxon>
        <taxon>Hyphomicrobiales</taxon>
        <taxon>Devosiaceae</taxon>
        <taxon>Maritalea</taxon>
    </lineage>
</organism>
<dbReference type="PROSITE" id="PS50977">
    <property type="entry name" value="HTH_TETR_2"/>
    <property type="match status" value="1"/>
</dbReference>
<name>A0A2R4MCZ1_9HYPH</name>
<evidence type="ECO:0000256" key="2">
    <source>
        <dbReference type="ARBA" id="ARBA00023125"/>
    </source>
</evidence>